<feature type="region of interest" description="Disordered" evidence="1">
    <location>
        <begin position="893"/>
        <end position="985"/>
    </location>
</feature>
<keyword evidence="3" id="KW-1185">Reference proteome</keyword>
<feature type="compositionally biased region" description="Basic and acidic residues" evidence="1">
    <location>
        <begin position="1144"/>
        <end position="1155"/>
    </location>
</feature>
<feature type="region of interest" description="Disordered" evidence="1">
    <location>
        <begin position="403"/>
        <end position="425"/>
    </location>
</feature>
<feature type="compositionally biased region" description="Polar residues" evidence="1">
    <location>
        <begin position="1125"/>
        <end position="1142"/>
    </location>
</feature>
<dbReference type="EMBL" id="JAPFFF010000006">
    <property type="protein sequence ID" value="KAK8887602.1"/>
    <property type="molecule type" value="Genomic_DNA"/>
</dbReference>
<reference evidence="2 3" key="1">
    <citation type="submission" date="2024-04" db="EMBL/GenBank/DDBJ databases">
        <title>Tritrichomonas musculus Genome.</title>
        <authorList>
            <person name="Alves-Ferreira E."/>
            <person name="Grigg M."/>
            <person name="Lorenzi H."/>
            <person name="Galac M."/>
        </authorList>
    </citation>
    <scope>NUCLEOTIDE SEQUENCE [LARGE SCALE GENOMIC DNA]</scope>
    <source>
        <strain evidence="2 3">EAF2021</strain>
    </source>
</reference>
<feature type="compositionally biased region" description="Acidic residues" evidence="1">
    <location>
        <begin position="893"/>
        <end position="907"/>
    </location>
</feature>
<feature type="region of interest" description="Disordered" evidence="1">
    <location>
        <begin position="319"/>
        <end position="346"/>
    </location>
</feature>
<feature type="compositionally biased region" description="Low complexity" evidence="1">
    <location>
        <begin position="1061"/>
        <end position="1073"/>
    </location>
</feature>
<proteinExistence type="predicted"/>
<feature type="compositionally biased region" description="Low complexity" evidence="1">
    <location>
        <begin position="1030"/>
        <end position="1045"/>
    </location>
</feature>
<organism evidence="2 3">
    <name type="scientific">Tritrichomonas musculus</name>
    <dbReference type="NCBI Taxonomy" id="1915356"/>
    <lineage>
        <taxon>Eukaryota</taxon>
        <taxon>Metamonada</taxon>
        <taxon>Parabasalia</taxon>
        <taxon>Tritrichomonadida</taxon>
        <taxon>Tritrichomonadidae</taxon>
        <taxon>Tritrichomonas</taxon>
    </lineage>
</organism>
<feature type="compositionally biased region" description="Basic and acidic residues" evidence="1">
    <location>
        <begin position="337"/>
        <end position="346"/>
    </location>
</feature>
<gene>
    <name evidence="2" type="ORF">M9Y10_038653</name>
</gene>
<evidence type="ECO:0000256" key="1">
    <source>
        <dbReference type="SAM" id="MobiDB-lite"/>
    </source>
</evidence>
<sequence length="1697" mass="190603">MIHEPPNDEKPLSYIITKPEDVVNIVIDDRILLNVNSPSKDFLDFFRHHVSEIVSNVLYKLPEIQQMSIFLAHAIQVLTSKNKDIRNVMTEDENLLKVILDFPKHAVETSPVARGCYCKVLEQVIIMSDYDYLSKIKDGRTFLKSLLDITYFTSVFDFLMNFVSSLVYSIIRFLEEISFTDLLLEYAFAEKCQEQCLKIADTLTRQLPRNLPLVRPLQDPTTILKLLDLGFNRHSCAAMEVILSMHSQPHLLSRPMINSINNEYTRICNSILNTKKFDQFSVLVIYLLTSIVNDIYCPIENYVLAEPAKIDYSTKKCLPKTGNKEAENNSTENDTDSDLKKSPPKKISKEEILSKSSIIKKRVPKQRKSILNKMKLNLAEFSQSRHSLDPSEVLRVHQLIKLPNVSGGNDDDQESSNNGEIKIESEKSNNDFYNISRCNSIDDRHHYIDYNDNVDTLMSRRNRRLNVIRPRPASFSSCVQNEEGNFGLPIYDRTKDNDNEINRININHHMSDNLQSILNEERQKIFNDEIEKFKKACAKVDDGASSNKCDVGHGESRDQLGAVSEEDNHFGIIAEKHEEINHLDKIAEEHEESNKLDTITEETDQNAQLETIAEKPDDNQLETIAREPDENNSQLETIAEEPEEPEGNNNQLETIVKEPEENAQLETIAEEPEESNNQLETIEEEPEENNNQLETIAEEPEGNNNHLETITEEPEGNNNQLETIEEEPEENNNQLETIAEEPEGNNNHLETIAEEPEESNNHLEIIAEEPEENNNQLETIAEEPEGNNNHLETIAEEPEGNNNHLEIIAEEPEGNNNHLEAITEEPEGNNNHLETIAEEPEESNNHLEIIAEEPEGNNNQLETITEEQEENAQLETIAEEPYELNQLEAIAEEPDENAPLETIEEEPVSNNEQLEMIQEEPEIKIEIDDSDSDRNHPSSLSAEDTIAEGAKSPLDSLLEEHNKSHKSVKLIKNPPQQSGALPPKAFPKFMKHTRREYCGTPTAKDFIQEFSGSIFNNEHPPPPSLGTITEDPLSESISASSSLLSSISEDDPLELLPKMEANSAPSSNYSSPNRVILSTAPNLKLSTNKFSTSPISSALSPESKRLVEYQQSMNSKPPECPTPPAQSFSVFSSKQNQAQTPDKSFLKDDKNKKDTMINNSMSLPLQPLYSRRHSSPLNFIPRSIPFPQKSSSSSNSSSISSSSSKEDNQLKACRKKEGITSICSEPAIPSPRRFSHPAKKNVSVFNSDTDENEEKEAKEESNAKLAFPSFQYKINVQNANPSGMPNSPCLTLPLMKSNLYKSEAVFPPFSMFSGDRSRIRNSNPAVVFHRRSESLKSPISVDPKTGEKLTLLDFARQASPIKTTDDIDDCQAHKANNNALDDMFLNRSSFNNSQNGNINGGYGNDANNGFNNNFNENLNNNSNSTNSNVNNGFNNNSNNGFGGFNSNVNNGFNGFNNNSNNGFGGFNSNGFNGFNNNVSNGFNGFNNNSNNGFGGFNSNVSNSLGSSFGLGGFDLSSDMSRDKVGFPVIEEVDETSEAESVAQDSSNAAEEKEADSNDAGDVNDALAEGEIVERGHLDKEEVIRTMVFMIDAFFANRTNSFLHNAIIQIFTSLFDYTSIVSEIISISELPKKILNVYSNKDNVHASFWGQLHHMVEFIQSAPEVVPDDIRDEWDLYICNEYHREEEIIENDYGYPSE</sequence>
<accession>A0ABR2K8Z4</accession>
<evidence type="ECO:0000313" key="3">
    <source>
        <dbReference type="Proteomes" id="UP001470230"/>
    </source>
</evidence>
<name>A0ABR2K8Z4_9EUKA</name>
<feature type="region of interest" description="Disordered" evidence="1">
    <location>
        <begin position="1224"/>
        <end position="1262"/>
    </location>
</feature>
<feature type="compositionally biased region" description="Basic and acidic residues" evidence="1">
    <location>
        <begin position="921"/>
        <end position="936"/>
    </location>
</feature>
<feature type="region of interest" description="Disordered" evidence="1">
    <location>
        <begin position="1054"/>
        <end position="1073"/>
    </location>
</feature>
<feature type="region of interest" description="Disordered" evidence="1">
    <location>
        <begin position="1109"/>
        <end position="1212"/>
    </location>
</feature>
<feature type="region of interest" description="Disordered" evidence="1">
    <location>
        <begin position="666"/>
        <end position="732"/>
    </location>
</feature>
<protein>
    <submittedName>
        <fullName evidence="2">Uncharacterized protein</fullName>
    </submittedName>
</protein>
<evidence type="ECO:0000313" key="2">
    <source>
        <dbReference type="EMBL" id="KAK8887602.1"/>
    </source>
</evidence>
<feature type="region of interest" description="Disordered" evidence="1">
    <location>
        <begin position="1013"/>
        <end position="1045"/>
    </location>
</feature>
<comment type="caution">
    <text evidence="2">The sequence shown here is derived from an EMBL/GenBank/DDBJ whole genome shotgun (WGS) entry which is preliminary data.</text>
</comment>
<feature type="region of interest" description="Disordered" evidence="1">
    <location>
        <begin position="1534"/>
        <end position="1562"/>
    </location>
</feature>
<feature type="compositionally biased region" description="Low complexity" evidence="1">
    <location>
        <begin position="1190"/>
        <end position="1203"/>
    </location>
</feature>
<dbReference type="Proteomes" id="UP001470230">
    <property type="component" value="Unassembled WGS sequence"/>
</dbReference>